<dbReference type="HOGENOM" id="CLU_034346_1_1_1"/>
<dbReference type="SUPFAM" id="SSF141986">
    <property type="entry name" value="LD-carboxypeptidase A C-terminal domain-like"/>
    <property type="match status" value="1"/>
</dbReference>
<dbReference type="Pfam" id="PF17676">
    <property type="entry name" value="Peptidase_S66C"/>
    <property type="match status" value="1"/>
</dbReference>
<dbReference type="InterPro" id="IPR003507">
    <property type="entry name" value="S66_fam"/>
</dbReference>
<evidence type="ECO:0000259" key="3">
    <source>
        <dbReference type="Pfam" id="PF02016"/>
    </source>
</evidence>
<dbReference type="SUPFAM" id="SSF52317">
    <property type="entry name" value="Class I glutamine amidotransferase-like"/>
    <property type="match status" value="1"/>
</dbReference>
<dbReference type="PIRSF" id="PIRSF028757">
    <property type="entry name" value="LD-carboxypeptidase"/>
    <property type="match status" value="1"/>
</dbReference>
<name>A0A074YJF6_AURSE</name>
<accession>A0A074YJF6</accession>
<dbReference type="InterPro" id="IPR027461">
    <property type="entry name" value="Carboxypeptidase_A_C_sf"/>
</dbReference>
<dbReference type="OrthoDB" id="5186469at2759"/>
<organism evidence="5 6">
    <name type="scientific">Aureobasidium subglaciale (strain EXF-2481)</name>
    <name type="common">Aureobasidium pullulans var. subglaciale</name>
    <dbReference type="NCBI Taxonomy" id="1043005"/>
    <lineage>
        <taxon>Eukaryota</taxon>
        <taxon>Fungi</taxon>
        <taxon>Dikarya</taxon>
        <taxon>Ascomycota</taxon>
        <taxon>Pezizomycotina</taxon>
        <taxon>Dothideomycetes</taxon>
        <taxon>Dothideomycetidae</taxon>
        <taxon>Dothideales</taxon>
        <taxon>Saccotheciaceae</taxon>
        <taxon>Aureobasidium</taxon>
    </lineage>
</organism>
<dbReference type="RefSeq" id="XP_013342596.1">
    <property type="nucleotide sequence ID" value="XM_013487142.1"/>
</dbReference>
<dbReference type="Gene3D" id="3.50.30.60">
    <property type="entry name" value="LD-carboxypeptidase A C-terminal domain-like"/>
    <property type="match status" value="1"/>
</dbReference>
<reference evidence="5 6" key="1">
    <citation type="journal article" date="2014" name="BMC Genomics">
        <title>Genome sequencing of four Aureobasidium pullulans varieties: biotechnological potential, stress tolerance, and description of new species.</title>
        <authorList>
            <person name="Gostin Ar C."/>
            <person name="Ohm R.A."/>
            <person name="Kogej T."/>
            <person name="Sonjak S."/>
            <person name="Turk M."/>
            <person name="Zajc J."/>
            <person name="Zalar P."/>
            <person name="Grube M."/>
            <person name="Sun H."/>
            <person name="Han J."/>
            <person name="Sharma A."/>
            <person name="Chiniquy J."/>
            <person name="Ngan C.Y."/>
            <person name="Lipzen A."/>
            <person name="Barry K."/>
            <person name="Grigoriev I.V."/>
            <person name="Gunde-Cimerman N."/>
        </authorList>
    </citation>
    <scope>NUCLEOTIDE SEQUENCE [LARGE SCALE GENOMIC DNA]</scope>
    <source>
        <strain evidence="5 6">EXF-2481</strain>
    </source>
</reference>
<feature type="domain" description="LD-carboxypeptidase N-terminal" evidence="3">
    <location>
        <begin position="18"/>
        <end position="136"/>
    </location>
</feature>
<dbReference type="EMBL" id="KL584763">
    <property type="protein sequence ID" value="KEQ94217.1"/>
    <property type="molecule type" value="Genomic_DNA"/>
</dbReference>
<dbReference type="GO" id="GO:0016787">
    <property type="term" value="F:hydrolase activity"/>
    <property type="evidence" value="ECO:0007669"/>
    <property type="project" value="UniProtKB-KW"/>
</dbReference>
<dbReference type="STRING" id="1043005.A0A074YJF6"/>
<dbReference type="InterPro" id="IPR029062">
    <property type="entry name" value="Class_I_gatase-like"/>
</dbReference>
<sequence>MQDQKSITPPALRKGDTIAFISPSSRLNTLFAQRIGKATSFFQSRGFHIKVIFDESFPSDPLSAVKHRCHELHLAFSDPDVKAIICTIGGLTADELLPHLDYDLIRKNPKVFCGYSDITLLHHALLKESGLRTFYGPAVIPEFGESPEPLRFTRKHFFDMVMKTVKRQSVPRSPVHVMEFKNWLAREPDQEPRELVPAPGWKWLREGRAEGRLTGGCLASLVQVSGQRHLDDYKDKILILELPEGEHPGEPYLLYAARTAMAHLETSGVLRVIAGMIVGRPYMYDEKATEDFERMILDQCDGMEFPILAGVDTGHSDPMLTLPLDVMVALDSSAGVDEQFVILEEAVTM</sequence>
<dbReference type="OMA" id="FGHAYPR"/>
<dbReference type="InParanoid" id="A0A074YJF6"/>
<proteinExistence type="inferred from homology"/>
<protein>
    <recommendedName>
        <fullName evidence="7">LD-carboxypeptidase C-terminal domain-containing protein</fullName>
    </recommendedName>
</protein>
<keyword evidence="6" id="KW-1185">Reference proteome</keyword>
<evidence type="ECO:0000256" key="1">
    <source>
        <dbReference type="ARBA" id="ARBA00010233"/>
    </source>
</evidence>
<dbReference type="AlphaFoldDB" id="A0A074YJF6"/>
<evidence type="ECO:0008006" key="7">
    <source>
        <dbReference type="Google" id="ProtNLM"/>
    </source>
</evidence>
<dbReference type="InterPro" id="IPR040921">
    <property type="entry name" value="Peptidase_S66C"/>
</dbReference>
<dbReference type="Proteomes" id="UP000030641">
    <property type="component" value="Unassembled WGS sequence"/>
</dbReference>
<dbReference type="GeneID" id="25366859"/>
<dbReference type="InterPro" id="IPR040449">
    <property type="entry name" value="Peptidase_S66_N"/>
</dbReference>
<gene>
    <name evidence="5" type="ORF">AUEXF2481DRAFT_41396</name>
</gene>
<dbReference type="InterPro" id="IPR027478">
    <property type="entry name" value="LdcA_N"/>
</dbReference>
<evidence type="ECO:0000256" key="2">
    <source>
        <dbReference type="ARBA" id="ARBA00022801"/>
    </source>
</evidence>
<evidence type="ECO:0000313" key="5">
    <source>
        <dbReference type="EMBL" id="KEQ94217.1"/>
    </source>
</evidence>
<dbReference type="PANTHER" id="PTHR30237">
    <property type="entry name" value="MURAMOYLTETRAPEPTIDE CARBOXYPEPTIDASE"/>
    <property type="match status" value="1"/>
</dbReference>
<comment type="similarity">
    <text evidence="1">Belongs to the peptidase S66 family.</text>
</comment>
<keyword evidence="2" id="KW-0378">Hydrolase</keyword>
<evidence type="ECO:0000259" key="4">
    <source>
        <dbReference type="Pfam" id="PF17676"/>
    </source>
</evidence>
<dbReference type="Gene3D" id="3.40.50.10740">
    <property type="entry name" value="Class I glutamine amidotransferase-like"/>
    <property type="match status" value="1"/>
</dbReference>
<dbReference type="PANTHER" id="PTHR30237:SF4">
    <property type="entry name" value="LD-CARBOXYPEPTIDASE C-TERMINAL DOMAIN-CONTAINING PROTEIN"/>
    <property type="match status" value="1"/>
</dbReference>
<evidence type="ECO:0000313" key="6">
    <source>
        <dbReference type="Proteomes" id="UP000030641"/>
    </source>
</evidence>
<feature type="domain" description="LD-carboxypeptidase C-terminal" evidence="4">
    <location>
        <begin position="210"/>
        <end position="330"/>
    </location>
</feature>
<dbReference type="Pfam" id="PF02016">
    <property type="entry name" value="Peptidase_S66"/>
    <property type="match status" value="1"/>
</dbReference>
<dbReference type="CDD" id="cd07062">
    <property type="entry name" value="Peptidase_S66_mccF_like"/>
    <property type="match status" value="1"/>
</dbReference>